<evidence type="ECO:0000259" key="6">
    <source>
        <dbReference type="PROSITE" id="PS51746"/>
    </source>
</evidence>
<comment type="catalytic activity">
    <reaction evidence="5">
        <text>O-phospho-L-threonyl-[protein] + H2O = L-threonyl-[protein] + phosphate</text>
        <dbReference type="Rhea" id="RHEA:47004"/>
        <dbReference type="Rhea" id="RHEA-COMP:11060"/>
        <dbReference type="Rhea" id="RHEA-COMP:11605"/>
        <dbReference type="ChEBI" id="CHEBI:15377"/>
        <dbReference type="ChEBI" id="CHEBI:30013"/>
        <dbReference type="ChEBI" id="CHEBI:43474"/>
        <dbReference type="ChEBI" id="CHEBI:61977"/>
        <dbReference type="EC" id="3.1.3.16"/>
    </reaction>
</comment>
<dbReference type="PROSITE" id="PS51746">
    <property type="entry name" value="PPM_2"/>
    <property type="match status" value="1"/>
</dbReference>
<dbReference type="Gene3D" id="3.60.40.10">
    <property type="entry name" value="PPM-type phosphatase domain"/>
    <property type="match status" value="1"/>
</dbReference>
<evidence type="ECO:0000313" key="8">
    <source>
        <dbReference type="Proteomes" id="UP001341281"/>
    </source>
</evidence>
<name>A0AAQ3U9M1_PASNO</name>
<evidence type="ECO:0000256" key="3">
    <source>
        <dbReference type="ARBA" id="ARBA00022912"/>
    </source>
</evidence>
<dbReference type="InterPro" id="IPR036457">
    <property type="entry name" value="PPM-type-like_dom_sf"/>
</dbReference>
<evidence type="ECO:0000313" key="7">
    <source>
        <dbReference type="EMBL" id="WVZ85682.1"/>
    </source>
</evidence>
<protein>
    <recommendedName>
        <fullName evidence="1">protein-serine/threonine phosphatase</fullName>
        <ecNumber evidence="1">3.1.3.16</ecNumber>
    </recommendedName>
</protein>
<evidence type="ECO:0000256" key="5">
    <source>
        <dbReference type="ARBA" id="ARBA00048336"/>
    </source>
</evidence>
<gene>
    <name evidence="7" type="ORF">U9M48_032577</name>
</gene>
<proteinExistence type="predicted"/>
<feature type="domain" description="PPM-type phosphatase" evidence="6">
    <location>
        <begin position="27"/>
        <end position="144"/>
    </location>
</feature>
<dbReference type="SUPFAM" id="SSF81606">
    <property type="entry name" value="PP2C-like"/>
    <property type="match status" value="1"/>
</dbReference>
<dbReference type="InterPro" id="IPR015655">
    <property type="entry name" value="PP2C"/>
</dbReference>
<reference evidence="7 8" key="1">
    <citation type="submission" date="2024-02" db="EMBL/GenBank/DDBJ databases">
        <title>High-quality chromosome-scale genome assembly of Pensacola bahiagrass (Paspalum notatum Flugge var. saurae).</title>
        <authorList>
            <person name="Vega J.M."/>
            <person name="Podio M."/>
            <person name="Orjuela J."/>
            <person name="Siena L.A."/>
            <person name="Pessino S.C."/>
            <person name="Combes M.C."/>
            <person name="Mariac C."/>
            <person name="Albertini E."/>
            <person name="Pupilli F."/>
            <person name="Ortiz J.P.A."/>
            <person name="Leblanc O."/>
        </authorList>
    </citation>
    <scope>NUCLEOTIDE SEQUENCE [LARGE SCALE GENOMIC DNA]</scope>
    <source>
        <strain evidence="7">R1</strain>
        <tissue evidence="7">Leaf</tissue>
    </source>
</reference>
<keyword evidence="2" id="KW-0378">Hydrolase</keyword>
<organism evidence="7 8">
    <name type="scientific">Paspalum notatum var. saurae</name>
    <dbReference type="NCBI Taxonomy" id="547442"/>
    <lineage>
        <taxon>Eukaryota</taxon>
        <taxon>Viridiplantae</taxon>
        <taxon>Streptophyta</taxon>
        <taxon>Embryophyta</taxon>
        <taxon>Tracheophyta</taxon>
        <taxon>Spermatophyta</taxon>
        <taxon>Magnoliopsida</taxon>
        <taxon>Liliopsida</taxon>
        <taxon>Poales</taxon>
        <taxon>Poaceae</taxon>
        <taxon>PACMAD clade</taxon>
        <taxon>Panicoideae</taxon>
        <taxon>Andropogonodae</taxon>
        <taxon>Paspaleae</taxon>
        <taxon>Paspalinae</taxon>
        <taxon>Paspalum</taxon>
    </lineage>
</organism>
<keyword evidence="3" id="KW-0904">Protein phosphatase</keyword>
<comment type="catalytic activity">
    <reaction evidence="4">
        <text>O-phospho-L-seryl-[protein] + H2O = L-seryl-[protein] + phosphate</text>
        <dbReference type="Rhea" id="RHEA:20629"/>
        <dbReference type="Rhea" id="RHEA-COMP:9863"/>
        <dbReference type="Rhea" id="RHEA-COMP:11604"/>
        <dbReference type="ChEBI" id="CHEBI:15377"/>
        <dbReference type="ChEBI" id="CHEBI:29999"/>
        <dbReference type="ChEBI" id="CHEBI:43474"/>
        <dbReference type="ChEBI" id="CHEBI:83421"/>
        <dbReference type="EC" id="3.1.3.16"/>
    </reaction>
</comment>
<dbReference type="InterPro" id="IPR001932">
    <property type="entry name" value="PPM-type_phosphatase-like_dom"/>
</dbReference>
<evidence type="ECO:0000256" key="2">
    <source>
        <dbReference type="ARBA" id="ARBA00022801"/>
    </source>
</evidence>
<sequence length="144" mass="16351">MSSSAMSLLTVPVTVKTTESGGNETLDYAVSAMQGYRPNMEDAHAAVLNLDTSPTTSFFGVYDGLGGPAVTKYCARHLHNELHKQEEFRDDPRIALERTFLRMDEKMRERKAGWELCAYNGNEHWTQYKHATRFIRFLPICAKC</sequence>
<evidence type="ECO:0000256" key="1">
    <source>
        <dbReference type="ARBA" id="ARBA00013081"/>
    </source>
</evidence>
<dbReference type="PANTHER" id="PTHR13832:SF760">
    <property type="entry name" value="PROTEIN PHOSPHATASE 2C 42-RELATED"/>
    <property type="match status" value="1"/>
</dbReference>
<keyword evidence="8" id="KW-1185">Reference proteome</keyword>
<dbReference type="Proteomes" id="UP001341281">
    <property type="component" value="Chromosome 07"/>
</dbReference>
<dbReference type="EMBL" id="CP144751">
    <property type="protein sequence ID" value="WVZ85682.1"/>
    <property type="molecule type" value="Genomic_DNA"/>
</dbReference>
<dbReference type="PANTHER" id="PTHR13832">
    <property type="entry name" value="PROTEIN PHOSPHATASE 2C"/>
    <property type="match status" value="1"/>
</dbReference>
<dbReference type="CDD" id="cd00143">
    <property type="entry name" value="PP2Cc"/>
    <property type="match status" value="1"/>
</dbReference>
<dbReference type="AlphaFoldDB" id="A0AAQ3U9M1"/>
<dbReference type="GO" id="GO:0004722">
    <property type="term" value="F:protein serine/threonine phosphatase activity"/>
    <property type="evidence" value="ECO:0007669"/>
    <property type="project" value="UniProtKB-EC"/>
</dbReference>
<dbReference type="Pfam" id="PF00481">
    <property type="entry name" value="PP2C"/>
    <property type="match status" value="1"/>
</dbReference>
<dbReference type="EC" id="3.1.3.16" evidence="1"/>
<evidence type="ECO:0000256" key="4">
    <source>
        <dbReference type="ARBA" id="ARBA00047761"/>
    </source>
</evidence>
<accession>A0AAQ3U9M1</accession>